<dbReference type="Pfam" id="PF11361">
    <property type="entry name" value="DUF3159"/>
    <property type="match status" value="1"/>
</dbReference>
<accession>A0A094QE46</accession>
<dbReference type="PIRSF" id="PIRSF010219">
    <property type="entry name" value="UCP010219"/>
    <property type="match status" value="1"/>
</dbReference>
<keyword evidence="1" id="KW-0812">Transmembrane</keyword>
<dbReference type="InterPro" id="IPR016566">
    <property type="entry name" value="UCP010219"/>
</dbReference>
<sequence>MSSSAEDKEKIISALGGRKGIIDSTVPSVVFLTSYNITKNLEVCMLISLVLATALLILRLIRRDKLMHTFSGFIAVAFCGWLAWKTGKPSNYFQPSLWKNLAFMVVYLISIIVKWPVIGLMLGAILGENLAWRKDPLRLRAYTYATWIWFALFATRLAIQYPLYLADYFTALGVANIFLGFPLYALTLWGTWRVISAVPLAKNES</sequence>
<keyword evidence="1" id="KW-1133">Transmembrane helix</keyword>
<protein>
    <recommendedName>
        <fullName evidence="3">DUF3159 domain-containing protein</fullName>
    </recommendedName>
</protein>
<dbReference type="AlphaFoldDB" id="A0A094QE46"/>
<evidence type="ECO:0008006" key="3">
    <source>
        <dbReference type="Google" id="ProtNLM"/>
    </source>
</evidence>
<organism evidence="2">
    <name type="scientific">freshwater metagenome</name>
    <dbReference type="NCBI Taxonomy" id="449393"/>
    <lineage>
        <taxon>unclassified sequences</taxon>
        <taxon>metagenomes</taxon>
        <taxon>ecological metagenomes</taxon>
    </lineage>
</organism>
<feature type="transmembrane region" description="Helical" evidence="1">
    <location>
        <begin position="165"/>
        <end position="186"/>
    </location>
</feature>
<evidence type="ECO:0000313" key="2">
    <source>
        <dbReference type="EMBL" id="KGA20474.1"/>
    </source>
</evidence>
<name>A0A094QE46_9ZZZZ</name>
<feature type="transmembrane region" description="Helical" evidence="1">
    <location>
        <begin position="66"/>
        <end position="84"/>
    </location>
</feature>
<feature type="transmembrane region" description="Helical" evidence="1">
    <location>
        <begin position="139"/>
        <end position="159"/>
    </location>
</feature>
<feature type="transmembrane region" description="Helical" evidence="1">
    <location>
        <begin position="40"/>
        <end position="61"/>
    </location>
</feature>
<dbReference type="EMBL" id="JNSK01000003">
    <property type="protein sequence ID" value="KGA20474.1"/>
    <property type="molecule type" value="Genomic_DNA"/>
</dbReference>
<comment type="caution">
    <text evidence="2">The sequence shown here is derived from an EMBL/GenBank/DDBJ whole genome shotgun (WGS) entry which is preliminary data.</text>
</comment>
<keyword evidence="1" id="KW-0472">Membrane</keyword>
<gene>
    <name evidence="2" type="ORF">GM50_1955</name>
</gene>
<reference evidence="2" key="1">
    <citation type="submission" date="2014-05" db="EMBL/GenBank/DDBJ databases">
        <title>Key roles for freshwater Actinobacteria revealed by deep metagenomic sequencing.</title>
        <authorList>
            <person name="Ghai R."/>
            <person name="Mizuno C.M."/>
            <person name="Picazo A."/>
            <person name="Camacho A."/>
            <person name="Rodriguez-Valera F."/>
        </authorList>
    </citation>
    <scope>NUCLEOTIDE SEQUENCE</scope>
</reference>
<evidence type="ECO:0000256" key="1">
    <source>
        <dbReference type="SAM" id="Phobius"/>
    </source>
</evidence>
<proteinExistence type="predicted"/>
<feature type="transmembrane region" description="Helical" evidence="1">
    <location>
        <begin position="104"/>
        <end position="127"/>
    </location>
</feature>